<reference evidence="15 16" key="1">
    <citation type="journal article" date="2019" name="Commun. Biol.">
        <title>The bagworm genome reveals a unique fibroin gene that provides high tensile strength.</title>
        <authorList>
            <person name="Kono N."/>
            <person name="Nakamura H."/>
            <person name="Ohtoshi R."/>
            <person name="Tomita M."/>
            <person name="Numata K."/>
            <person name="Arakawa K."/>
        </authorList>
    </citation>
    <scope>NUCLEOTIDE SEQUENCE [LARGE SCALE GENOMIC DNA]</scope>
</reference>
<evidence type="ECO:0000256" key="10">
    <source>
        <dbReference type="ARBA" id="ARBA00022917"/>
    </source>
</evidence>
<dbReference type="GO" id="GO:0006419">
    <property type="term" value="P:alanyl-tRNA aminoacylation"/>
    <property type="evidence" value="ECO:0007669"/>
    <property type="project" value="InterPro"/>
</dbReference>
<dbReference type="InterPro" id="IPR012947">
    <property type="entry name" value="tRNA_SAD"/>
</dbReference>
<evidence type="ECO:0000256" key="12">
    <source>
        <dbReference type="ARBA" id="ARBA00032577"/>
    </source>
</evidence>
<dbReference type="FunFam" id="3.30.930.10:FF:000011">
    <property type="entry name" value="Alanine--tRNA ligase, cytoplasmic"/>
    <property type="match status" value="1"/>
</dbReference>
<dbReference type="PROSITE" id="PS50860">
    <property type="entry name" value="AA_TRNA_LIGASE_II_ALA"/>
    <property type="match status" value="1"/>
</dbReference>
<gene>
    <name evidence="15" type="primary">AlaRS-m</name>
    <name evidence="15" type="ORF">EVAR_19293_1</name>
</gene>
<evidence type="ECO:0000256" key="1">
    <source>
        <dbReference type="ARBA" id="ARBA00008226"/>
    </source>
</evidence>
<dbReference type="Gene3D" id="3.30.930.10">
    <property type="entry name" value="Bira Bifunctional Protein, Domain 2"/>
    <property type="match status" value="1"/>
</dbReference>
<name>A0A4C1UE74_EUMVA</name>
<evidence type="ECO:0000259" key="14">
    <source>
        <dbReference type="PROSITE" id="PS50860"/>
    </source>
</evidence>
<keyword evidence="11" id="KW-0030">Aminoacyl-tRNA synthetase</keyword>
<dbReference type="SMART" id="SM00863">
    <property type="entry name" value="tRNA_SAD"/>
    <property type="match status" value="1"/>
</dbReference>
<keyword evidence="3" id="KW-0820">tRNA-binding</keyword>
<dbReference type="InterPro" id="IPR018163">
    <property type="entry name" value="Thr/Ala-tRNA-synth_IIc_edit"/>
</dbReference>
<keyword evidence="16" id="KW-1185">Reference proteome</keyword>
<evidence type="ECO:0000256" key="11">
    <source>
        <dbReference type="ARBA" id="ARBA00023146"/>
    </source>
</evidence>
<dbReference type="InterPro" id="IPR045864">
    <property type="entry name" value="aa-tRNA-synth_II/BPL/LPL"/>
</dbReference>
<evidence type="ECO:0000256" key="4">
    <source>
        <dbReference type="ARBA" id="ARBA00022598"/>
    </source>
</evidence>
<comment type="caution">
    <text evidence="15">The sequence shown here is derived from an EMBL/GenBank/DDBJ whole genome shotgun (WGS) entry which is preliminary data.</text>
</comment>
<evidence type="ECO:0000313" key="15">
    <source>
        <dbReference type="EMBL" id="GBP24417.1"/>
    </source>
</evidence>
<evidence type="ECO:0000256" key="5">
    <source>
        <dbReference type="ARBA" id="ARBA00022723"/>
    </source>
</evidence>
<comment type="catalytic activity">
    <reaction evidence="13">
        <text>tRNA(Ala) + L-alanine + ATP = L-alanyl-tRNA(Ala) + AMP + diphosphate</text>
        <dbReference type="Rhea" id="RHEA:12540"/>
        <dbReference type="Rhea" id="RHEA-COMP:9657"/>
        <dbReference type="Rhea" id="RHEA-COMP:9923"/>
        <dbReference type="ChEBI" id="CHEBI:30616"/>
        <dbReference type="ChEBI" id="CHEBI:33019"/>
        <dbReference type="ChEBI" id="CHEBI:57972"/>
        <dbReference type="ChEBI" id="CHEBI:78442"/>
        <dbReference type="ChEBI" id="CHEBI:78497"/>
        <dbReference type="ChEBI" id="CHEBI:456215"/>
        <dbReference type="EC" id="6.1.1.7"/>
    </reaction>
</comment>
<evidence type="ECO:0000256" key="2">
    <source>
        <dbReference type="ARBA" id="ARBA00013168"/>
    </source>
</evidence>
<dbReference type="GO" id="GO:0004813">
    <property type="term" value="F:alanine-tRNA ligase activity"/>
    <property type="evidence" value="ECO:0007669"/>
    <property type="project" value="UniProtKB-EC"/>
</dbReference>
<dbReference type="InterPro" id="IPR050058">
    <property type="entry name" value="Ala-tRNA_ligase"/>
</dbReference>
<evidence type="ECO:0000256" key="9">
    <source>
        <dbReference type="ARBA" id="ARBA00022884"/>
    </source>
</evidence>
<evidence type="ECO:0000256" key="8">
    <source>
        <dbReference type="ARBA" id="ARBA00022840"/>
    </source>
</evidence>
<dbReference type="InterPro" id="IPR018165">
    <property type="entry name" value="Ala-tRNA-synth_IIc_core"/>
</dbReference>
<dbReference type="InterPro" id="IPR018162">
    <property type="entry name" value="Ala-tRNA-ligase_IIc_anticod-bd"/>
</dbReference>
<dbReference type="PANTHER" id="PTHR11777">
    <property type="entry name" value="ALANYL-TRNA SYNTHETASE"/>
    <property type="match status" value="1"/>
</dbReference>
<keyword evidence="8" id="KW-0067">ATP-binding</keyword>
<dbReference type="Proteomes" id="UP000299102">
    <property type="component" value="Unassembled WGS sequence"/>
</dbReference>
<keyword evidence="4 15" id="KW-0436">Ligase</keyword>
<dbReference type="GO" id="GO:0046872">
    <property type="term" value="F:metal ion binding"/>
    <property type="evidence" value="ECO:0007669"/>
    <property type="project" value="UniProtKB-KW"/>
</dbReference>
<dbReference type="Pfam" id="PF01411">
    <property type="entry name" value="tRNA-synt_2c"/>
    <property type="match status" value="2"/>
</dbReference>
<keyword evidence="9" id="KW-0694">RNA-binding</keyword>
<dbReference type="SUPFAM" id="SSF101353">
    <property type="entry name" value="Putative anticodon-binding domain of alanyl-tRNA synthetase (AlaRS)"/>
    <property type="match status" value="1"/>
</dbReference>
<accession>A0A4C1UE74</accession>
<dbReference type="AlphaFoldDB" id="A0A4C1UE74"/>
<dbReference type="EC" id="6.1.1.7" evidence="2"/>
<dbReference type="Gene3D" id="3.30.980.10">
    <property type="entry name" value="Threonyl-trna Synthetase, Chain A, domain 2"/>
    <property type="match status" value="1"/>
</dbReference>
<dbReference type="GO" id="GO:0000049">
    <property type="term" value="F:tRNA binding"/>
    <property type="evidence" value="ECO:0007669"/>
    <property type="project" value="UniProtKB-KW"/>
</dbReference>
<dbReference type="OrthoDB" id="2423964at2759"/>
<dbReference type="PANTHER" id="PTHR11777:SF39">
    <property type="entry name" value="ALANINE--TRNA LIGASE, MITOCHONDRIAL"/>
    <property type="match status" value="1"/>
</dbReference>
<proteinExistence type="inferred from homology"/>
<dbReference type="PRINTS" id="PR00980">
    <property type="entry name" value="TRNASYNTHALA"/>
</dbReference>
<dbReference type="EMBL" id="BGZK01000161">
    <property type="protein sequence ID" value="GBP24417.1"/>
    <property type="molecule type" value="Genomic_DNA"/>
</dbReference>
<dbReference type="InterPro" id="IPR002318">
    <property type="entry name" value="Ala-tRNA-lgiase_IIc"/>
</dbReference>
<dbReference type="FunFam" id="3.30.980.10:FF:000004">
    <property type="entry name" value="Alanine--tRNA ligase, cytoplasmic"/>
    <property type="match status" value="1"/>
</dbReference>
<evidence type="ECO:0000256" key="6">
    <source>
        <dbReference type="ARBA" id="ARBA00022741"/>
    </source>
</evidence>
<dbReference type="CDD" id="cd00673">
    <property type="entry name" value="AlaRS_core"/>
    <property type="match status" value="1"/>
</dbReference>
<evidence type="ECO:0000313" key="16">
    <source>
        <dbReference type="Proteomes" id="UP000299102"/>
    </source>
</evidence>
<evidence type="ECO:0000256" key="7">
    <source>
        <dbReference type="ARBA" id="ARBA00022833"/>
    </source>
</evidence>
<dbReference type="STRING" id="151549.A0A4C1UE74"/>
<feature type="domain" description="Alanyl-transfer RNA synthetases family profile" evidence="14">
    <location>
        <begin position="71"/>
        <end position="704"/>
    </location>
</feature>
<dbReference type="GO" id="GO:0005739">
    <property type="term" value="C:mitochondrion"/>
    <property type="evidence" value="ECO:0007669"/>
    <property type="project" value="TreeGrafter"/>
</dbReference>
<dbReference type="SUPFAM" id="SSF55681">
    <property type="entry name" value="Class II aaRS and biotin synthetases"/>
    <property type="match status" value="1"/>
</dbReference>
<dbReference type="GO" id="GO:0002161">
    <property type="term" value="F:aminoacyl-tRNA deacylase activity"/>
    <property type="evidence" value="ECO:0007669"/>
    <property type="project" value="TreeGrafter"/>
</dbReference>
<dbReference type="SUPFAM" id="SSF55186">
    <property type="entry name" value="ThrRS/AlaRS common domain"/>
    <property type="match status" value="1"/>
</dbReference>
<protein>
    <recommendedName>
        <fullName evidence="2">alanine--tRNA ligase</fullName>
        <ecNumber evidence="2">6.1.1.7</ecNumber>
    </recommendedName>
    <alternativeName>
        <fullName evidence="12">Alanyl-tRNA synthetase</fullName>
    </alternativeName>
</protein>
<evidence type="ECO:0000256" key="3">
    <source>
        <dbReference type="ARBA" id="ARBA00022555"/>
    </source>
</evidence>
<keyword evidence="5" id="KW-0479">Metal-binding</keyword>
<keyword evidence="10" id="KW-0648">Protein biosynthesis</keyword>
<organism evidence="15 16">
    <name type="scientific">Eumeta variegata</name>
    <name type="common">Bagworm moth</name>
    <name type="synonym">Eumeta japonica</name>
    <dbReference type="NCBI Taxonomy" id="151549"/>
    <lineage>
        <taxon>Eukaryota</taxon>
        <taxon>Metazoa</taxon>
        <taxon>Ecdysozoa</taxon>
        <taxon>Arthropoda</taxon>
        <taxon>Hexapoda</taxon>
        <taxon>Insecta</taxon>
        <taxon>Pterygota</taxon>
        <taxon>Neoptera</taxon>
        <taxon>Endopterygota</taxon>
        <taxon>Lepidoptera</taxon>
        <taxon>Glossata</taxon>
        <taxon>Ditrysia</taxon>
        <taxon>Tineoidea</taxon>
        <taxon>Psychidae</taxon>
        <taxon>Oiketicinae</taxon>
        <taxon>Eumeta</taxon>
    </lineage>
</organism>
<evidence type="ECO:0000256" key="13">
    <source>
        <dbReference type="ARBA" id="ARBA00048300"/>
    </source>
</evidence>
<dbReference type="Pfam" id="PF07973">
    <property type="entry name" value="tRNA_SAD"/>
    <property type="match status" value="1"/>
</dbReference>
<dbReference type="GO" id="GO:0005524">
    <property type="term" value="F:ATP binding"/>
    <property type="evidence" value="ECO:0007669"/>
    <property type="project" value="UniProtKB-KW"/>
</dbReference>
<comment type="similarity">
    <text evidence="1">Belongs to the class-II aminoacyl-tRNA synthetase family.</text>
</comment>
<dbReference type="InterPro" id="IPR018164">
    <property type="entry name" value="Ala-tRNA-synth_IIc_N"/>
</dbReference>
<keyword evidence="6" id="KW-0547">Nucleotide-binding</keyword>
<sequence length="984" mass="110827">MLHNERVDRLLENEAAVPFSSRSHFFMTMSCNNITKLNNSSNPTVLALKIPVKTGLFPNSTTLRRSRFKHSSSHNVRSTFIDYFVGKYEHKFIKSSSVVPLCDPTVPFVNAGMNQFKGIFLGKTKEPCLRAVNSQKCIRVGGKHNDLNIVGRDGHHHTFFEMLGNWSFGDYYKNEACQMAWNLLLGPYGLKPENLVVTYFSGDPALGLKEDIECRDIWKSIGVKSSHIKASGASDNFWEMGPTGPCGPCTEIYYVDSNGNLTEIWNLVFIQYNREDDGTLTGLPMHHVDTGMGLERLTALLQSVPSNYDTDLFQPIIKAIEKMSKHCTPYSHKFGNSETLDNAYRCLADHSRMISVCLADGVFPTSSEDIFKCNNGMLSDLYDRVADSLGATYPELHEKRKESKIIIDYEEQSYAKLRVNLKKKWKDLIKQYPEVENFHDVELSGFADGYRHFKQAITQNKSTMMPADVIFKLYDTHGFPEHIIERIAELNNLTMDKGGFQNLLMQHKSRHKTAFKEQTDGVFETLDSDVMLNDLVSLKIDSERRLKIMRNHTGIHLLNAAIRKVLSDSVVCQMGSNVSDKGMLLYLSLYGKKISHEIVMETQNLASKIITMDLPIQTTLVNGIELSQKSKVLTVPGEIYPETGLRLVEAETDDFVSRELCCGTHLPSTGHVKDFCITLVKGAGSNSPSIQAVTGDEAVQVRDLWSRAHKLQEIVDMIEPQRLKEEAIDIQEKLTNLCGSSGKPYGEHAHCLELLDRLKKQATIKNDLALQTLAEAEMTELVDEVEKKGQKFIVHFLRCSYLMDTVYVSAALSPCDNTPALVMGCANGIIHAACRIPQSYINENFNAVKWISCILPIFKSELAPSKQDQSSLLFAAMIGTKVSLITCEQLVQDAMFAATKYADTHIVNTVRDPQHKYRDSSNEDSSQVDYKMEVFKSFLKSQQRTDDWWLRLSMGGGDHVPTARMLVCPLKIPLNKKKTLYTLT</sequence>
<keyword evidence="7" id="KW-0862">Zinc</keyword>